<evidence type="ECO:0000313" key="1">
    <source>
        <dbReference type="EMBL" id="KAJ0099938.1"/>
    </source>
</evidence>
<reference evidence="2" key="1">
    <citation type="journal article" date="2023" name="G3 (Bethesda)">
        <title>Genome assembly and association tests identify interacting loci associated with vigor, precocity, and sex in interspecific pistachio rootstocks.</title>
        <authorList>
            <person name="Palmer W."/>
            <person name="Jacygrad E."/>
            <person name="Sagayaradj S."/>
            <person name="Cavanaugh K."/>
            <person name="Han R."/>
            <person name="Bertier L."/>
            <person name="Beede B."/>
            <person name="Kafkas S."/>
            <person name="Golino D."/>
            <person name="Preece J."/>
            <person name="Michelmore R."/>
        </authorList>
    </citation>
    <scope>NUCLEOTIDE SEQUENCE [LARGE SCALE GENOMIC DNA]</scope>
</reference>
<protein>
    <submittedName>
        <fullName evidence="1">Uncharacterized protein</fullName>
    </submittedName>
</protein>
<keyword evidence="2" id="KW-1185">Reference proteome</keyword>
<dbReference type="Proteomes" id="UP001164250">
    <property type="component" value="Chromosome 4"/>
</dbReference>
<name>A0ACC1BM50_9ROSI</name>
<organism evidence="1 2">
    <name type="scientific">Pistacia atlantica</name>
    <dbReference type="NCBI Taxonomy" id="434234"/>
    <lineage>
        <taxon>Eukaryota</taxon>
        <taxon>Viridiplantae</taxon>
        <taxon>Streptophyta</taxon>
        <taxon>Embryophyta</taxon>
        <taxon>Tracheophyta</taxon>
        <taxon>Spermatophyta</taxon>
        <taxon>Magnoliopsida</taxon>
        <taxon>eudicotyledons</taxon>
        <taxon>Gunneridae</taxon>
        <taxon>Pentapetalae</taxon>
        <taxon>rosids</taxon>
        <taxon>malvids</taxon>
        <taxon>Sapindales</taxon>
        <taxon>Anacardiaceae</taxon>
        <taxon>Pistacia</taxon>
    </lineage>
</organism>
<proteinExistence type="predicted"/>
<dbReference type="EMBL" id="CM047900">
    <property type="protein sequence ID" value="KAJ0099938.1"/>
    <property type="molecule type" value="Genomic_DNA"/>
</dbReference>
<gene>
    <name evidence="1" type="ORF">Patl1_20187</name>
</gene>
<sequence length="110" mass="12662">MERLKVEAGLGRKLGNSVACEGKNRVERCEVFGKWRARMSMAGFELKPMSQNVAESMRSRLSYGNRVNPGFTVKGRKRRRLFWLDGSNSHRRICLALTSLTLSFLFFFLI</sequence>
<comment type="caution">
    <text evidence="1">The sequence shown here is derived from an EMBL/GenBank/DDBJ whole genome shotgun (WGS) entry which is preliminary data.</text>
</comment>
<accession>A0ACC1BM50</accession>
<evidence type="ECO:0000313" key="2">
    <source>
        <dbReference type="Proteomes" id="UP001164250"/>
    </source>
</evidence>